<accession>E6PIX4</accession>
<evidence type="ECO:0000313" key="1">
    <source>
        <dbReference type="EMBL" id="CBH76416.1"/>
    </source>
</evidence>
<name>E6PIX4_9ZZZZ</name>
<organism evidence="1">
    <name type="scientific">mine drainage metagenome</name>
    <dbReference type="NCBI Taxonomy" id="410659"/>
    <lineage>
        <taxon>unclassified sequences</taxon>
        <taxon>metagenomes</taxon>
        <taxon>ecological metagenomes</taxon>
    </lineage>
</organism>
<gene>
    <name evidence="1" type="ORF">CARN1_0896</name>
</gene>
<dbReference type="AlphaFoldDB" id="E6PIX4"/>
<comment type="caution">
    <text evidence="1">The sequence shown here is derived from an EMBL/GenBank/DDBJ whole genome shotgun (WGS) entry which is preliminary data.</text>
</comment>
<dbReference type="EMBL" id="CABL01000019">
    <property type="protein sequence ID" value="CBH76416.1"/>
    <property type="molecule type" value="Genomic_DNA"/>
</dbReference>
<reference evidence="1" key="1">
    <citation type="submission" date="2009-10" db="EMBL/GenBank/DDBJ databases">
        <title>Diversity of trophic interactions inside an arsenic-rich microbial ecosystem.</title>
        <authorList>
            <person name="Bertin P.N."/>
            <person name="Heinrich-Salmeron A."/>
            <person name="Pelletier E."/>
            <person name="Goulhen-Chollet F."/>
            <person name="Arsene-Ploetze F."/>
            <person name="Gallien S."/>
            <person name="Calteau A."/>
            <person name="Vallenet D."/>
            <person name="Casiot C."/>
            <person name="Chane-Woon-Ming B."/>
            <person name="Giloteaux L."/>
            <person name="Barakat M."/>
            <person name="Bonnefoy V."/>
            <person name="Bruneel O."/>
            <person name="Chandler M."/>
            <person name="Cleiss J."/>
            <person name="Duran R."/>
            <person name="Elbaz-Poulichet F."/>
            <person name="Fonknechten N."/>
            <person name="Lauga B."/>
            <person name="Mornico D."/>
            <person name="Ortet P."/>
            <person name="Schaeffer C."/>
            <person name="Siguier P."/>
            <person name="Alexander Thil Smith A."/>
            <person name="Van Dorsselaer A."/>
            <person name="Weissenbach J."/>
            <person name="Medigue C."/>
            <person name="Le Paslier D."/>
        </authorList>
    </citation>
    <scope>NUCLEOTIDE SEQUENCE</scope>
</reference>
<protein>
    <submittedName>
        <fullName evidence="1">Uncharacterized protein</fullName>
    </submittedName>
</protein>
<sequence>MFDRVAKPLARDEKPACDQFVDHRRRFEWCERHQALRLPLPDPDDDRWAAGSLGIDRDPGLGSVPSSQFVMRAVDGVDAQAEPRELIEGIGTMLHVHRKILNLAEEETMKVFVRINQARERIVKSPPYDPRWLRRLRSGPIAPKDAERFLFAQNGNIDRAPSL</sequence>
<proteinExistence type="predicted"/>